<proteinExistence type="predicted"/>
<organism evidence="1 2">
    <name type="scientific">Aduncisulcus paluster</name>
    <dbReference type="NCBI Taxonomy" id="2918883"/>
    <lineage>
        <taxon>Eukaryota</taxon>
        <taxon>Metamonada</taxon>
        <taxon>Carpediemonas-like organisms</taxon>
        <taxon>Aduncisulcus</taxon>
    </lineage>
</organism>
<comment type="caution">
    <text evidence="1">The sequence shown here is derived from an EMBL/GenBank/DDBJ whole genome shotgun (WGS) entry which is preliminary data.</text>
</comment>
<keyword evidence="2" id="KW-1185">Reference proteome</keyword>
<evidence type="ECO:0000313" key="2">
    <source>
        <dbReference type="Proteomes" id="UP001057375"/>
    </source>
</evidence>
<protein>
    <recommendedName>
        <fullName evidence="3">C2H2-type domain-containing protein</fullName>
    </recommendedName>
</protein>
<evidence type="ECO:0008006" key="3">
    <source>
        <dbReference type="Google" id="ProtNLM"/>
    </source>
</evidence>
<gene>
    <name evidence="1" type="ORF">ADUPG1_012795</name>
</gene>
<dbReference type="Proteomes" id="UP001057375">
    <property type="component" value="Unassembled WGS sequence"/>
</dbReference>
<evidence type="ECO:0000313" key="1">
    <source>
        <dbReference type="EMBL" id="GKT24624.1"/>
    </source>
</evidence>
<reference evidence="1" key="1">
    <citation type="submission" date="2022-03" db="EMBL/GenBank/DDBJ databases">
        <title>Draft genome sequence of Aduncisulcus paluster, a free-living microaerophilic Fornicata.</title>
        <authorList>
            <person name="Yuyama I."/>
            <person name="Kume K."/>
            <person name="Tamura T."/>
            <person name="Inagaki Y."/>
            <person name="Hashimoto T."/>
        </authorList>
    </citation>
    <scope>NUCLEOTIDE SEQUENCE</scope>
    <source>
        <strain evidence="1">NY0171</strain>
    </source>
</reference>
<name>A0ABQ5K1E6_9EUKA</name>
<dbReference type="EMBL" id="BQXS01012534">
    <property type="protein sequence ID" value="GKT24624.1"/>
    <property type="molecule type" value="Genomic_DNA"/>
</dbReference>
<sequence>MEHIFSYLSNAKRGKRYVWEIYREVVGGLTKEKKKKILKHLKRNIEENFRFPKGEESSYIRCIRCKTNLKTLASLSYHIISLHHNLKCQRIVQQKKQEKTTKKRRYREQAVENAIIAGIPIPALIKLLDVKLFGLIQNLSEFVPLKKTTCYDLSHSISRRKVIDIRKYALSGMYSVILDKSCHRGKNILAIMAYSEKGTFAVGYVDLAIKKQATMKESFEGQLRKAYQTQYAAHQRALKESGEAALH</sequence>
<accession>A0ABQ5K1E6</accession>